<name>A0AAU9TS40_EUPED</name>
<protein>
    <submittedName>
        <fullName evidence="1">Uncharacterized protein</fullName>
    </submittedName>
</protein>
<dbReference type="AlphaFoldDB" id="A0AAU9TS40"/>
<accession>A0AAU9TS40</accession>
<sequence length="115" mass="13630">MDNLESRVSKVEKIAQDVPFLQADVAKMYQELEIRDQWVRANNIEIRGIPQKNNENLFEIAKSIGQICKYPIKKEEINYIARIPTRLPNREKSIIISFHNRYTKEENEKDLLKID</sequence>
<gene>
    <name evidence="1" type="ORF">EEDITHA_LOCUS5739</name>
</gene>
<evidence type="ECO:0000313" key="1">
    <source>
        <dbReference type="EMBL" id="CAH2089711.1"/>
    </source>
</evidence>
<comment type="caution">
    <text evidence="1">The sequence shown here is derived from an EMBL/GenBank/DDBJ whole genome shotgun (WGS) entry which is preliminary data.</text>
</comment>
<organism evidence="1 2">
    <name type="scientific">Euphydryas editha</name>
    <name type="common">Edith's checkerspot</name>
    <dbReference type="NCBI Taxonomy" id="104508"/>
    <lineage>
        <taxon>Eukaryota</taxon>
        <taxon>Metazoa</taxon>
        <taxon>Ecdysozoa</taxon>
        <taxon>Arthropoda</taxon>
        <taxon>Hexapoda</taxon>
        <taxon>Insecta</taxon>
        <taxon>Pterygota</taxon>
        <taxon>Neoptera</taxon>
        <taxon>Endopterygota</taxon>
        <taxon>Lepidoptera</taxon>
        <taxon>Glossata</taxon>
        <taxon>Ditrysia</taxon>
        <taxon>Papilionoidea</taxon>
        <taxon>Nymphalidae</taxon>
        <taxon>Nymphalinae</taxon>
        <taxon>Euphydryas</taxon>
    </lineage>
</organism>
<proteinExistence type="predicted"/>
<reference evidence="1" key="1">
    <citation type="submission" date="2022-03" db="EMBL/GenBank/DDBJ databases">
        <authorList>
            <person name="Tunstrom K."/>
        </authorList>
    </citation>
    <scope>NUCLEOTIDE SEQUENCE</scope>
</reference>
<evidence type="ECO:0000313" key="2">
    <source>
        <dbReference type="Proteomes" id="UP001153954"/>
    </source>
</evidence>
<keyword evidence="2" id="KW-1185">Reference proteome</keyword>
<dbReference type="Proteomes" id="UP001153954">
    <property type="component" value="Unassembled WGS sequence"/>
</dbReference>
<dbReference type="EMBL" id="CAKOGL010000008">
    <property type="protein sequence ID" value="CAH2089711.1"/>
    <property type="molecule type" value="Genomic_DNA"/>
</dbReference>